<keyword evidence="4 5" id="KW-0472">Membrane</keyword>
<accession>A0ABQ5QZ29</accession>
<evidence type="ECO:0000256" key="1">
    <source>
        <dbReference type="ARBA" id="ARBA00004651"/>
    </source>
</evidence>
<name>A0ABQ5QZ29_9ACTN</name>
<evidence type="ECO:0000259" key="6">
    <source>
        <dbReference type="PROSITE" id="PS50850"/>
    </source>
</evidence>
<evidence type="ECO:0000256" key="5">
    <source>
        <dbReference type="SAM" id="Phobius"/>
    </source>
</evidence>
<dbReference type="EMBL" id="BSDI01000027">
    <property type="protein sequence ID" value="GLH99760.1"/>
    <property type="molecule type" value="Genomic_DNA"/>
</dbReference>
<keyword evidence="2 5" id="KW-0812">Transmembrane</keyword>
<comment type="subcellular location">
    <subcellularLocation>
        <location evidence="1">Cell membrane</location>
        <topology evidence="1">Multi-pass membrane protein</topology>
    </subcellularLocation>
</comment>
<comment type="caution">
    <text evidence="7">The sequence shown here is derived from an EMBL/GenBank/DDBJ whole genome shotgun (WGS) entry which is preliminary data.</text>
</comment>
<dbReference type="InterPro" id="IPR036259">
    <property type="entry name" value="MFS_trans_sf"/>
</dbReference>
<reference evidence="7" key="1">
    <citation type="submission" date="2022-12" db="EMBL/GenBank/DDBJ databases">
        <title>New Phytohabitans aurantiacus sp. RD004123 nov., an actinomycete isolated from soil.</title>
        <authorList>
            <person name="Triningsih D.W."/>
            <person name="Harunari E."/>
            <person name="Igarashi Y."/>
        </authorList>
    </citation>
    <scope>NUCLEOTIDE SEQUENCE</scope>
    <source>
        <strain evidence="7">RD004123</strain>
    </source>
</reference>
<gene>
    <name evidence="7" type="ORF">Pa4123_50360</name>
</gene>
<keyword evidence="3 5" id="KW-1133">Transmembrane helix</keyword>
<sequence length="97" mass="9343">MAAFLGAASGAVFALVGKVAPADKVGAVTGVVGAAGGLGGFVPPLVMGWVYGVEGSYAIGLMLLSDVALAAAVYTAVKMAGIARPATQSSALTGMTR</sequence>
<evidence type="ECO:0000313" key="8">
    <source>
        <dbReference type="Proteomes" id="UP001144280"/>
    </source>
</evidence>
<evidence type="ECO:0000256" key="2">
    <source>
        <dbReference type="ARBA" id="ARBA00022692"/>
    </source>
</evidence>
<feature type="transmembrane region" description="Helical" evidence="5">
    <location>
        <begin position="57"/>
        <end position="77"/>
    </location>
</feature>
<organism evidence="7 8">
    <name type="scientific">Phytohabitans aurantiacus</name>
    <dbReference type="NCBI Taxonomy" id="3016789"/>
    <lineage>
        <taxon>Bacteria</taxon>
        <taxon>Bacillati</taxon>
        <taxon>Actinomycetota</taxon>
        <taxon>Actinomycetes</taxon>
        <taxon>Micromonosporales</taxon>
        <taxon>Micromonosporaceae</taxon>
    </lineage>
</organism>
<evidence type="ECO:0000313" key="7">
    <source>
        <dbReference type="EMBL" id="GLH99760.1"/>
    </source>
</evidence>
<keyword evidence="8" id="KW-1185">Reference proteome</keyword>
<evidence type="ECO:0000256" key="3">
    <source>
        <dbReference type="ARBA" id="ARBA00022989"/>
    </source>
</evidence>
<dbReference type="SUPFAM" id="SSF103473">
    <property type="entry name" value="MFS general substrate transporter"/>
    <property type="match status" value="1"/>
</dbReference>
<dbReference type="PROSITE" id="PS50850">
    <property type="entry name" value="MFS"/>
    <property type="match status" value="1"/>
</dbReference>
<dbReference type="Gene3D" id="1.20.1250.20">
    <property type="entry name" value="MFS general substrate transporter like domains"/>
    <property type="match status" value="1"/>
</dbReference>
<evidence type="ECO:0000256" key="4">
    <source>
        <dbReference type="ARBA" id="ARBA00023136"/>
    </source>
</evidence>
<proteinExistence type="predicted"/>
<dbReference type="Proteomes" id="UP001144280">
    <property type="component" value="Unassembled WGS sequence"/>
</dbReference>
<protein>
    <recommendedName>
        <fullName evidence="6">Major facilitator superfamily (MFS) profile domain-containing protein</fullName>
    </recommendedName>
</protein>
<feature type="domain" description="Major facilitator superfamily (MFS) profile" evidence="6">
    <location>
        <begin position="1"/>
        <end position="83"/>
    </location>
</feature>
<dbReference type="InterPro" id="IPR020846">
    <property type="entry name" value="MFS_dom"/>
</dbReference>